<dbReference type="PRINTS" id="PR00019">
    <property type="entry name" value="LEURICHRPT"/>
</dbReference>
<protein>
    <submittedName>
        <fullName evidence="8">Protein artichoke-like isoform X1</fullName>
    </submittedName>
</protein>
<evidence type="ECO:0000256" key="2">
    <source>
        <dbReference type="ARBA" id="ARBA00022729"/>
    </source>
</evidence>
<dbReference type="PANTHER" id="PTHR24373:SF275">
    <property type="entry name" value="TIR DOMAIN-CONTAINING PROTEIN"/>
    <property type="match status" value="1"/>
</dbReference>
<dbReference type="GeneID" id="112467420"/>
<proteinExistence type="predicted"/>
<dbReference type="SMART" id="SM00365">
    <property type="entry name" value="LRR_SD22"/>
    <property type="match status" value="3"/>
</dbReference>
<dbReference type="SMART" id="SM00369">
    <property type="entry name" value="LRR_TYP"/>
    <property type="match status" value="6"/>
</dbReference>
<dbReference type="PANTHER" id="PTHR24373">
    <property type="entry name" value="SLIT RELATED LEUCINE-RICH REPEAT NEURONAL PROTEIN"/>
    <property type="match status" value="1"/>
</dbReference>
<evidence type="ECO:0000313" key="7">
    <source>
        <dbReference type="Proteomes" id="UP000504618"/>
    </source>
</evidence>
<dbReference type="InterPro" id="IPR003591">
    <property type="entry name" value="Leu-rich_rpt_typical-subtyp"/>
</dbReference>
<dbReference type="InterPro" id="IPR001611">
    <property type="entry name" value="Leu-rich_rpt"/>
</dbReference>
<name>A0A6J1RC33_9HYME</name>
<dbReference type="AlphaFoldDB" id="A0A6J1RC33"/>
<keyword evidence="4" id="KW-0472">Membrane</keyword>
<dbReference type="InterPro" id="IPR032675">
    <property type="entry name" value="LRR_dom_sf"/>
</dbReference>
<dbReference type="OrthoDB" id="1600340at2759"/>
<dbReference type="InterPro" id="IPR050328">
    <property type="entry name" value="Dev_Immune_Receptor"/>
</dbReference>
<evidence type="ECO:0000256" key="5">
    <source>
        <dbReference type="SAM" id="SignalP"/>
    </source>
</evidence>
<dbReference type="Pfam" id="PF00560">
    <property type="entry name" value="LRR_1"/>
    <property type="match status" value="2"/>
</dbReference>
<evidence type="ECO:0000256" key="1">
    <source>
        <dbReference type="ARBA" id="ARBA00022614"/>
    </source>
</evidence>
<dbReference type="SMART" id="SM00364">
    <property type="entry name" value="LRR_BAC"/>
    <property type="match status" value="5"/>
</dbReference>
<evidence type="ECO:0000259" key="6">
    <source>
        <dbReference type="SMART" id="SM00082"/>
    </source>
</evidence>
<feature type="chain" id="PRO_5026809138" evidence="5">
    <location>
        <begin position="20"/>
        <end position="550"/>
    </location>
</feature>
<dbReference type="RefSeq" id="XP_024891813.1">
    <property type="nucleotide sequence ID" value="XM_025036045.1"/>
</dbReference>
<feature type="transmembrane region" description="Helical" evidence="4">
    <location>
        <begin position="513"/>
        <end position="535"/>
    </location>
</feature>
<keyword evidence="7" id="KW-1185">Reference proteome</keyword>
<organism evidence="7 8">
    <name type="scientific">Temnothorax curvispinosus</name>
    <dbReference type="NCBI Taxonomy" id="300111"/>
    <lineage>
        <taxon>Eukaryota</taxon>
        <taxon>Metazoa</taxon>
        <taxon>Ecdysozoa</taxon>
        <taxon>Arthropoda</taxon>
        <taxon>Hexapoda</taxon>
        <taxon>Insecta</taxon>
        <taxon>Pterygota</taxon>
        <taxon>Neoptera</taxon>
        <taxon>Endopterygota</taxon>
        <taxon>Hymenoptera</taxon>
        <taxon>Apocrita</taxon>
        <taxon>Aculeata</taxon>
        <taxon>Formicoidea</taxon>
        <taxon>Formicidae</taxon>
        <taxon>Myrmicinae</taxon>
        <taxon>Temnothorax</taxon>
    </lineage>
</organism>
<keyword evidence="4" id="KW-0812">Transmembrane</keyword>
<dbReference type="Gene3D" id="3.80.10.10">
    <property type="entry name" value="Ribonuclease Inhibitor"/>
    <property type="match status" value="3"/>
</dbReference>
<keyword evidence="2 5" id="KW-0732">Signal</keyword>
<evidence type="ECO:0000313" key="8">
    <source>
        <dbReference type="RefSeq" id="XP_024891813.1"/>
    </source>
</evidence>
<accession>A0A6J1RC33</accession>
<keyword evidence="3" id="KW-0677">Repeat</keyword>
<evidence type="ECO:0000256" key="3">
    <source>
        <dbReference type="ARBA" id="ARBA00022737"/>
    </source>
</evidence>
<keyword evidence="1" id="KW-0433">Leucine-rich repeat</keyword>
<dbReference type="InterPro" id="IPR000483">
    <property type="entry name" value="Cys-rich_flank_reg_C"/>
</dbReference>
<gene>
    <name evidence="8" type="primary">LOC112467420</name>
</gene>
<dbReference type="GO" id="GO:0071944">
    <property type="term" value="C:cell periphery"/>
    <property type="evidence" value="ECO:0007669"/>
    <property type="project" value="UniProtKB-ARBA"/>
</dbReference>
<sequence length="550" mass="63214">MMFNIITLLLFVLCHQCLCDICKTCVCSNTSNAGPIIDCHDRHLGTNKVLNFDLLTLDKHRPLNKLILSRNNIVLLPINELKNLKRLKILDLSQNQLDNIHSDIFKNLNELEDLDYSSNLLWGFDISILNTVSSLSKLNLSHNHINNLEKSSENATTKLKILDVSHNNLIDLNFLDGMLELDYLNLSFNKFNTLPANLLLNMQQLKILRINNNQLLFLNFQNLPLSLLELHTESNLINTVSFQKSSIHTLNIQNNNISNIYNNLTLLEELKNVNISGNSLSDFPDIFLKNLETLDLSFNDLTTIPETISIKNFPSLKIFKVNGNRLRDIKIWSELNLEIFEVKFVDTIEKIDKETLLMLKEKTNICINVTISSNTKLNMIEENVFRHMNICSLDLSNNRFTHLPAELFNINVYKNVSNLNYLINLQGNPFICNCSLQWMLNELVPKLYIRKPSLLEDLRCAGPPPLANKRMIHWYKWKGEVFCDEFSHFSERMTVNVASSSNQQVVTFRTGPGMIAVLATAIALLAILTIIGILLTRRMIAKRRRINRRL</sequence>
<keyword evidence="4" id="KW-1133">Transmembrane helix</keyword>
<dbReference type="PROSITE" id="PS51450">
    <property type="entry name" value="LRR"/>
    <property type="match status" value="6"/>
</dbReference>
<feature type="domain" description="LRRCT" evidence="6">
    <location>
        <begin position="428"/>
        <end position="484"/>
    </location>
</feature>
<feature type="signal peptide" evidence="5">
    <location>
        <begin position="1"/>
        <end position="19"/>
    </location>
</feature>
<reference evidence="8" key="1">
    <citation type="submission" date="2025-08" db="UniProtKB">
        <authorList>
            <consortium name="RefSeq"/>
        </authorList>
    </citation>
    <scope>IDENTIFICATION</scope>
    <source>
        <tissue evidence="8">Whole body</tissue>
    </source>
</reference>
<dbReference type="SMART" id="SM00082">
    <property type="entry name" value="LRRCT"/>
    <property type="match status" value="1"/>
</dbReference>
<dbReference type="SUPFAM" id="SSF52047">
    <property type="entry name" value="RNI-like"/>
    <property type="match status" value="1"/>
</dbReference>
<dbReference type="Pfam" id="PF13855">
    <property type="entry name" value="LRR_8"/>
    <property type="match status" value="2"/>
</dbReference>
<dbReference type="Proteomes" id="UP000504618">
    <property type="component" value="Unplaced"/>
</dbReference>
<evidence type="ECO:0000256" key="4">
    <source>
        <dbReference type="SAM" id="Phobius"/>
    </source>
</evidence>
<dbReference type="SUPFAM" id="SSF52058">
    <property type="entry name" value="L domain-like"/>
    <property type="match status" value="1"/>
</dbReference>